<dbReference type="GO" id="GO:0022857">
    <property type="term" value="F:transmembrane transporter activity"/>
    <property type="evidence" value="ECO:0007669"/>
    <property type="project" value="TreeGrafter"/>
</dbReference>
<dbReference type="EMBL" id="SMGO01000001">
    <property type="protein sequence ID" value="TCK84709.1"/>
    <property type="molecule type" value="Genomic_DNA"/>
</dbReference>
<feature type="transmembrane region" description="Helical" evidence="6">
    <location>
        <begin position="21"/>
        <end position="41"/>
    </location>
</feature>
<feature type="transmembrane region" description="Helical" evidence="6">
    <location>
        <begin position="414"/>
        <end position="437"/>
    </location>
</feature>
<name>A0A4R1M4T6_9SPHI</name>
<keyword evidence="4 6" id="KW-1133">Transmembrane helix</keyword>
<feature type="domain" description="ABC3 transporter permease C-terminal" evidence="7">
    <location>
        <begin position="282"/>
        <end position="394"/>
    </location>
</feature>
<feature type="domain" description="ABC3 transporter permease C-terminal" evidence="7">
    <location>
        <begin position="668"/>
        <end position="780"/>
    </location>
</feature>
<dbReference type="PANTHER" id="PTHR30572">
    <property type="entry name" value="MEMBRANE COMPONENT OF TRANSPORTER-RELATED"/>
    <property type="match status" value="1"/>
</dbReference>
<evidence type="ECO:0000313" key="9">
    <source>
        <dbReference type="EMBL" id="TCK84709.1"/>
    </source>
</evidence>
<feature type="transmembrane region" description="Helical" evidence="6">
    <location>
        <begin position="716"/>
        <end position="735"/>
    </location>
</feature>
<dbReference type="RefSeq" id="WP_132220279.1">
    <property type="nucleotide sequence ID" value="NZ_SMGO01000001.1"/>
</dbReference>
<evidence type="ECO:0000256" key="5">
    <source>
        <dbReference type="ARBA" id="ARBA00023136"/>
    </source>
</evidence>
<dbReference type="Pfam" id="PF12704">
    <property type="entry name" value="MacB_PCD"/>
    <property type="match status" value="2"/>
</dbReference>
<dbReference type="InterPro" id="IPR003838">
    <property type="entry name" value="ABC3_permease_C"/>
</dbReference>
<evidence type="ECO:0000256" key="4">
    <source>
        <dbReference type="ARBA" id="ARBA00022989"/>
    </source>
</evidence>
<reference evidence="9 10" key="1">
    <citation type="submission" date="2019-03" db="EMBL/GenBank/DDBJ databases">
        <title>Genomic Encyclopedia of Archaeal and Bacterial Type Strains, Phase II (KMG-II): from individual species to whole genera.</title>
        <authorList>
            <person name="Goeker M."/>
        </authorList>
    </citation>
    <scope>NUCLEOTIDE SEQUENCE [LARGE SCALE GENOMIC DNA]</scope>
    <source>
        <strain evidence="9 10">DSM 22554</strain>
    </source>
</reference>
<feature type="transmembrane region" description="Helical" evidence="6">
    <location>
        <begin position="323"/>
        <end position="350"/>
    </location>
</feature>
<dbReference type="PANTHER" id="PTHR30572:SF18">
    <property type="entry name" value="ABC-TYPE MACROLIDE FAMILY EXPORT SYSTEM PERMEASE COMPONENT 2"/>
    <property type="match status" value="1"/>
</dbReference>
<dbReference type="Pfam" id="PF02687">
    <property type="entry name" value="FtsX"/>
    <property type="match status" value="2"/>
</dbReference>
<dbReference type="OrthoDB" id="1451596at2"/>
<feature type="domain" description="MacB-like periplasmic core" evidence="8">
    <location>
        <begin position="20"/>
        <end position="232"/>
    </location>
</feature>
<keyword evidence="3 6" id="KW-0812">Transmembrane</keyword>
<keyword evidence="10" id="KW-1185">Reference proteome</keyword>
<sequence length="787" mass="88098">MIFYNFKIAWRFLLRTKVFTIVNIIGLALGFAGFVLASLYINHEQSYDSWNPHYKDIYLVGLTNQGKTTDLTSVSLGPAIKAQLPEVVKMARVNSFPYEIPFSSDEDVFFIKHWIGADVSFAEMFGIKTPGFDLDSISGQAVFFRPDVAQKLFPNTSNIQDEWVVMGSKDSGFPLQLSGATAPAPGLSNIEFECIAFVKELGADLPNNESVQTFIQVKAGTNIDELTAHINDIFTNSISKKTENINSSIAKSSIYLDPLKNLHLRPTHGSSTGYKIVIALGALSVIILLLAGINFANLMLVLAQKRAKEIGMKKIFGVTRSKLIIQFFSEVFVQCFIAAGIAVFIVSITINILVKNFQYDLSAFGFNESVLFQLFIAVILTSVVSGLYPAFILSQSESIKIIKGRYQNSHRTQYFRNLLLVFQFVIAFGFISVMIVIHKQMDFIETADRGFNVDQVVYIKNQAILNKATDFITFRNRMKAIPGVESVTVATTVPGGHLPKAYDFQYLDRMFKFDHIGVDFEYFETMGMKVLAGRAFSQEFPTDTINAAVLNEAAVKELGLKDPIGTIIRGCNTEFKVIGVIKDSKTLGFEELINPTIYSINNNCQIPKVEILAKISSGNMQATLAALATQWKSINKLDGDYFIYEFVNQKYATLYAKQEQLQRAFTGFTILIILVALMGLFNMAAYSISIRQKEVGIRKVLGASSQEILFLLNKPFLRIICLSILISTPIAWWLANRWLQDFAYRVDIQWWFFALGAVLSLLIAFITVSIQAVKATYLNPVDVLYEE</sequence>
<evidence type="ECO:0000313" key="10">
    <source>
        <dbReference type="Proteomes" id="UP000294616"/>
    </source>
</evidence>
<dbReference type="InterPro" id="IPR025857">
    <property type="entry name" value="MacB_PCD"/>
</dbReference>
<evidence type="ECO:0000256" key="3">
    <source>
        <dbReference type="ARBA" id="ARBA00022692"/>
    </source>
</evidence>
<feature type="transmembrane region" description="Helical" evidence="6">
    <location>
        <begin position="276"/>
        <end position="302"/>
    </location>
</feature>
<comment type="caution">
    <text evidence="9">The sequence shown here is derived from an EMBL/GenBank/DDBJ whole genome shotgun (WGS) entry which is preliminary data.</text>
</comment>
<evidence type="ECO:0000256" key="6">
    <source>
        <dbReference type="SAM" id="Phobius"/>
    </source>
</evidence>
<feature type="domain" description="MacB-like periplasmic core" evidence="8">
    <location>
        <begin position="445"/>
        <end position="588"/>
    </location>
</feature>
<feature type="transmembrane region" description="Helical" evidence="6">
    <location>
        <begin position="750"/>
        <end position="770"/>
    </location>
</feature>
<accession>A0A4R1M4T6</accession>
<comment type="subcellular location">
    <subcellularLocation>
        <location evidence="1">Cell membrane</location>
        <topology evidence="1">Multi-pass membrane protein</topology>
    </subcellularLocation>
</comment>
<dbReference type="Proteomes" id="UP000294616">
    <property type="component" value="Unassembled WGS sequence"/>
</dbReference>
<evidence type="ECO:0000259" key="8">
    <source>
        <dbReference type="Pfam" id="PF12704"/>
    </source>
</evidence>
<evidence type="ECO:0000256" key="1">
    <source>
        <dbReference type="ARBA" id="ARBA00004651"/>
    </source>
</evidence>
<evidence type="ECO:0000256" key="2">
    <source>
        <dbReference type="ARBA" id="ARBA00022475"/>
    </source>
</evidence>
<protein>
    <submittedName>
        <fullName evidence="9">Putative ABC transport system permease protein</fullName>
    </submittedName>
</protein>
<dbReference type="InterPro" id="IPR050250">
    <property type="entry name" value="Macrolide_Exporter_MacB"/>
</dbReference>
<feature type="transmembrane region" description="Helical" evidence="6">
    <location>
        <begin position="664"/>
        <end position="688"/>
    </location>
</feature>
<dbReference type="AlphaFoldDB" id="A0A4R1M4T6"/>
<gene>
    <name evidence="9" type="ORF">C8N28_0001</name>
</gene>
<keyword evidence="5 6" id="KW-0472">Membrane</keyword>
<dbReference type="GO" id="GO:0005886">
    <property type="term" value="C:plasma membrane"/>
    <property type="evidence" value="ECO:0007669"/>
    <property type="project" value="UniProtKB-SubCell"/>
</dbReference>
<feature type="transmembrane region" description="Helical" evidence="6">
    <location>
        <begin position="370"/>
        <end position="393"/>
    </location>
</feature>
<organism evidence="9 10">
    <name type="scientific">Albibacterium bauzanense</name>
    <dbReference type="NCBI Taxonomy" id="653929"/>
    <lineage>
        <taxon>Bacteria</taxon>
        <taxon>Pseudomonadati</taxon>
        <taxon>Bacteroidota</taxon>
        <taxon>Sphingobacteriia</taxon>
        <taxon>Sphingobacteriales</taxon>
        <taxon>Sphingobacteriaceae</taxon>
        <taxon>Albibacterium</taxon>
    </lineage>
</organism>
<evidence type="ECO:0000259" key="7">
    <source>
        <dbReference type="Pfam" id="PF02687"/>
    </source>
</evidence>
<proteinExistence type="predicted"/>
<keyword evidence="2" id="KW-1003">Cell membrane</keyword>